<dbReference type="Pfam" id="PF00069">
    <property type="entry name" value="Pkinase"/>
    <property type="match status" value="1"/>
</dbReference>
<sequence length="303" mass="34684">MLTDNPSYSSVVETNNNEVDNSAKSKKRGSRTIFGSYQLLRTIGEGEFGKVKLGIKINTQRAVAIKLIKKKSVYNQNKLTKLCQEISILEKVNHPYIIKTYEVIEDNDYIGIIMEYASGGELFEYILAHRYLEEYESKRFFAQLLSGINYLHKNHLVHRDLKLENLLLDSIHNIVITDFGFATESHSDENKFLTTSCGSPCYAAPELVVNDGYVGEAADIWSCGVILYAMICGYLPFDDDPNNPDGENIHLLYKYILETEVTFPDYVSEEAKDLLRGILNPDPETRFTMEQIINHPWIRDFKE</sequence>
<evidence type="ECO:0000313" key="10">
    <source>
        <dbReference type="EMBL" id="ORX67704.1"/>
    </source>
</evidence>
<name>A0A1Y1W3H1_9FUNG</name>
<dbReference type="GO" id="GO:0005524">
    <property type="term" value="F:ATP binding"/>
    <property type="evidence" value="ECO:0007669"/>
    <property type="project" value="UniProtKB-UniRule"/>
</dbReference>
<evidence type="ECO:0000256" key="1">
    <source>
        <dbReference type="ARBA" id="ARBA00022527"/>
    </source>
</evidence>
<dbReference type="Gene3D" id="1.10.510.10">
    <property type="entry name" value="Transferase(Phosphotransferase) domain 1"/>
    <property type="match status" value="1"/>
</dbReference>
<gene>
    <name evidence="10" type="ORF">BCR32DRAFT_211618</name>
</gene>
<dbReference type="EMBL" id="MCFG01000433">
    <property type="protein sequence ID" value="ORX67704.1"/>
    <property type="molecule type" value="Genomic_DNA"/>
</dbReference>
<feature type="domain" description="Protein kinase" evidence="9">
    <location>
        <begin position="37"/>
        <end position="298"/>
    </location>
</feature>
<dbReference type="PANTHER" id="PTHR24346">
    <property type="entry name" value="MAP/MICROTUBULE AFFINITY-REGULATING KINASE"/>
    <property type="match status" value="1"/>
</dbReference>
<dbReference type="InterPro" id="IPR017441">
    <property type="entry name" value="Protein_kinase_ATP_BS"/>
</dbReference>
<dbReference type="GO" id="GO:0004674">
    <property type="term" value="F:protein serine/threonine kinase activity"/>
    <property type="evidence" value="ECO:0007669"/>
    <property type="project" value="UniProtKB-KW"/>
</dbReference>
<dbReference type="CDD" id="cd14003">
    <property type="entry name" value="STKc_AMPK-like"/>
    <property type="match status" value="1"/>
</dbReference>
<dbReference type="InterPro" id="IPR000719">
    <property type="entry name" value="Prot_kinase_dom"/>
</dbReference>
<evidence type="ECO:0000256" key="5">
    <source>
        <dbReference type="ARBA" id="ARBA00022840"/>
    </source>
</evidence>
<dbReference type="OrthoDB" id="193931at2759"/>
<reference evidence="10 11" key="2">
    <citation type="submission" date="2016-08" db="EMBL/GenBank/DDBJ databases">
        <title>Pervasive Adenine N6-methylation of Active Genes in Fungi.</title>
        <authorList>
            <consortium name="DOE Joint Genome Institute"/>
            <person name="Mondo S.J."/>
            <person name="Dannebaum R.O."/>
            <person name="Kuo R.C."/>
            <person name="Labutti K."/>
            <person name="Haridas S."/>
            <person name="Kuo A."/>
            <person name="Salamov A."/>
            <person name="Ahrendt S.R."/>
            <person name="Lipzen A."/>
            <person name="Sullivan W."/>
            <person name="Andreopoulos W.B."/>
            <person name="Clum A."/>
            <person name="Lindquist E."/>
            <person name="Daum C."/>
            <person name="Ramamoorthy G.K."/>
            <person name="Gryganskyi A."/>
            <person name="Culley D."/>
            <person name="Magnuson J.K."/>
            <person name="James T.Y."/>
            <person name="O'Malley M.A."/>
            <person name="Stajich J.E."/>
            <person name="Spatafora J.W."/>
            <person name="Visel A."/>
            <person name="Grigoriev I.V."/>
        </authorList>
    </citation>
    <scope>NUCLEOTIDE SEQUENCE [LARGE SCALE GENOMIC DNA]</scope>
    <source>
        <strain evidence="10 11">S4</strain>
    </source>
</reference>
<dbReference type="InterPro" id="IPR011009">
    <property type="entry name" value="Kinase-like_dom_sf"/>
</dbReference>
<dbReference type="SMART" id="SM00220">
    <property type="entry name" value="S_TKc"/>
    <property type="match status" value="1"/>
</dbReference>
<feature type="binding site" evidence="6">
    <location>
        <position position="70"/>
    </location>
    <ligand>
        <name>ATP</name>
        <dbReference type="ChEBI" id="CHEBI:30616"/>
    </ligand>
</feature>
<evidence type="ECO:0000256" key="6">
    <source>
        <dbReference type="PROSITE-ProRule" id="PRU10141"/>
    </source>
</evidence>
<comment type="caution">
    <text evidence="10">The sequence shown here is derived from an EMBL/GenBank/DDBJ whole genome shotgun (WGS) entry which is preliminary data.</text>
</comment>
<feature type="non-terminal residue" evidence="10">
    <location>
        <position position="303"/>
    </location>
</feature>
<protein>
    <submittedName>
        <fullName evidence="10">Pkinase-domain-containing protein</fullName>
    </submittedName>
</protein>
<dbReference type="PANTHER" id="PTHR24346:SF110">
    <property type="entry name" value="NON-SPECIFIC SERINE_THREONINE PROTEIN KINASE"/>
    <property type="match status" value="1"/>
</dbReference>
<feature type="compositionally biased region" description="Polar residues" evidence="8">
    <location>
        <begin position="1"/>
        <end position="22"/>
    </location>
</feature>
<dbReference type="PROSITE" id="PS00108">
    <property type="entry name" value="PROTEIN_KINASE_ST"/>
    <property type="match status" value="1"/>
</dbReference>
<dbReference type="AlphaFoldDB" id="A0A1Y1W3H1"/>
<dbReference type="SUPFAM" id="SSF56112">
    <property type="entry name" value="Protein kinase-like (PK-like)"/>
    <property type="match status" value="1"/>
</dbReference>
<evidence type="ECO:0000259" key="9">
    <source>
        <dbReference type="PROSITE" id="PS50011"/>
    </source>
</evidence>
<dbReference type="GO" id="GO:0035556">
    <property type="term" value="P:intracellular signal transduction"/>
    <property type="evidence" value="ECO:0007669"/>
    <property type="project" value="TreeGrafter"/>
</dbReference>
<evidence type="ECO:0000256" key="3">
    <source>
        <dbReference type="ARBA" id="ARBA00022741"/>
    </source>
</evidence>
<dbReference type="FunFam" id="3.30.200.20:FF:000003">
    <property type="entry name" value="Non-specific serine/threonine protein kinase"/>
    <property type="match status" value="1"/>
</dbReference>
<accession>A0A1Y1W3H1</accession>
<dbReference type="PROSITE" id="PS50011">
    <property type="entry name" value="PROTEIN_KINASE_DOM"/>
    <property type="match status" value="1"/>
</dbReference>
<keyword evidence="1 7" id="KW-0723">Serine/threonine-protein kinase</keyword>
<dbReference type="InterPro" id="IPR008271">
    <property type="entry name" value="Ser/Thr_kinase_AS"/>
</dbReference>
<keyword evidence="2" id="KW-0808">Transferase</keyword>
<keyword evidence="3 6" id="KW-0547">Nucleotide-binding</keyword>
<organism evidence="10 11">
    <name type="scientific">Anaeromyces robustus</name>
    <dbReference type="NCBI Taxonomy" id="1754192"/>
    <lineage>
        <taxon>Eukaryota</taxon>
        <taxon>Fungi</taxon>
        <taxon>Fungi incertae sedis</taxon>
        <taxon>Chytridiomycota</taxon>
        <taxon>Chytridiomycota incertae sedis</taxon>
        <taxon>Neocallimastigomycetes</taxon>
        <taxon>Neocallimastigales</taxon>
        <taxon>Neocallimastigaceae</taxon>
        <taxon>Anaeromyces</taxon>
    </lineage>
</organism>
<keyword evidence="11" id="KW-1185">Reference proteome</keyword>
<evidence type="ECO:0000256" key="8">
    <source>
        <dbReference type="SAM" id="MobiDB-lite"/>
    </source>
</evidence>
<reference evidence="10 11" key="1">
    <citation type="submission" date="2016-08" db="EMBL/GenBank/DDBJ databases">
        <title>A Parts List for Fungal Cellulosomes Revealed by Comparative Genomics.</title>
        <authorList>
            <consortium name="DOE Joint Genome Institute"/>
            <person name="Haitjema C.H."/>
            <person name="Gilmore S.P."/>
            <person name="Henske J.K."/>
            <person name="Solomon K.V."/>
            <person name="De Groot R."/>
            <person name="Kuo A."/>
            <person name="Mondo S.J."/>
            <person name="Salamov A.A."/>
            <person name="Labutti K."/>
            <person name="Zhao Z."/>
            <person name="Chiniquy J."/>
            <person name="Barry K."/>
            <person name="Brewer H.M."/>
            <person name="Purvine S.O."/>
            <person name="Wright A.T."/>
            <person name="Boxma B."/>
            <person name="Van Alen T."/>
            <person name="Hackstein J.H."/>
            <person name="Baker S.E."/>
            <person name="Grigoriev I.V."/>
            <person name="O'Malley M.A."/>
        </authorList>
    </citation>
    <scope>NUCLEOTIDE SEQUENCE [LARGE SCALE GENOMIC DNA]</scope>
    <source>
        <strain evidence="10 11">S4</strain>
    </source>
</reference>
<dbReference type="STRING" id="1754192.A0A1Y1W3H1"/>
<proteinExistence type="inferred from homology"/>
<dbReference type="Proteomes" id="UP000193944">
    <property type="component" value="Unassembled WGS sequence"/>
</dbReference>
<dbReference type="PIRSF" id="PIRSF000654">
    <property type="entry name" value="Integrin-linked_kinase"/>
    <property type="match status" value="1"/>
</dbReference>
<keyword evidence="5 6" id="KW-0067">ATP-binding</keyword>
<dbReference type="PROSITE" id="PS00107">
    <property type="entry name" value="PROTEIN_KINASE_ATP"/>
    <property type="match status" value="1"/>
</dbReference>
<keyword evidence="4 10" id="KW-0418">Kinase</keyword>
<evidence type="ECO:0000256" key="7">
    <source>
        <dbReference type="RuleBase" id="RU000304"/>
    </source>
</evidence>
<evidence type="ECO:0000313" key="11">
    <source>
        <dbReference type="Proteomes" id="UP000193944"/>
    </source>
</evidence>
<feature type="region of interest" description="Disordered" evidence="8">
    <location>
        <begin position="1"/>
        <end position="25"/>
    </location>
</feature>
<evidence type="ECO:0000256" key="2">
    <source>
        <dbReference type="ARBA" id="ARBA00022679"/>
    </source>
</evidence>
<evidence type="ECO:0000256" key="4">
    <source>
        <dbReference type="ARBA" id="ARBA00022777"/>
    </source>
</evidence>
<dbReference type="FunFam" id="1.10.510.10:FF:000956">
    <property type="entry name" value="CAMK family protein kinase"/>
    <property type="match status" value="1"/>
</dbReference>
<comment type="similarity">
    <text evidence="7">Belongs to the protein kinase superfamily.</text>
</comment>
<dbReference type="GO" id="GO:0005737">
    <property type="term" value="C:cytoplasm"/>
    <property type="evidence" value="ECO:0007669"/>
    <property type="project" value="TreeGrafter"/>
</dbReference>